<reference evidence="2" key="1">
    <citation type="submission" date="2018-05" db="EMBL/GenBank/DDBJ databases">
        <authorList>
            <person name="Lanie J.A."/>
            <person name="Ng W.-L."/>
            <person name="Kazmierczak K.M."/>
            <person name="Andrzejewski T.M."/>
            <person name="Davidsen T.M."/>
            <person name="Wayne K.J."/>
            <person name="Tettelin H."/>
            <person name="Glass J.I."/>
            <person name="Rusch D."/>
            <person name="Podicherti R."/>
            <person name="Tsui H.-C.T."/>
            <person name="Winkler M.E."/>
        </authorList>
    </citation>
    <scope>NUCLEOTIDE SEQUENCE</scope>
</reference>
<evidence type="ECO:0000313" key="2">
    <source>
        <dbReference type="EMBL" id="SVD40267.1"/>
    </source>
</evidence>
<proteinExistence type="predicted"/>
<keyword evidence="1" id="KW-0812">Transmembrane</keyword>
<accession>A0A382V1H8</accession>
<dbReference type="EMBL" id="UINC01148409">
    <property type="protein sequence ID" value="SVD40267.1"/>
    <property type="molecule type" value="Genomic_DNA"/>
</dbReference>
<dbReference type="AlphaFoldDB" id="A0A382V1H8"/>
<sequence length="39" mass="4405">MIRKKRIKHFVLNLAALGIGCMVALVLLEVALRIFNPIE</sequence>
<name>A0A382V1H8_9ZZZZ</name>
<evidence type="ECO:0000256" key="1">
    <source>
        <dbReference type="SAM" id="Phobius"/>
    </source>
</evidence>
<protein>
    <submittedName>
        <fullName evidence="2">Uncharacterized protein</fullName>
    </submittedName>
</protein>
<keyword evidence="1" id="KW-0472">Membrane</keyword>
<gene>
    <name evidence="2" type="ORF">METZ01_LOCUS393121</name>
</gene>
<feature type="non-terminal residue" evidence="2">
    <location>
        <position position="39"/>
    </location>
</feature>
<keyword evidence="1" id="KW-1133">Transmembrane helix</keyword>
<feature type="transmembrane region" description="Helical" evidence="1">
    <location>
        <begin position="12"/>
        <end position="35"/>
    </location>
</feature>
<organism evidence="2">
    <name type="scientific">marine metagenome</name>
    <dbReference type="NCBI Taxonomy" id="408172"/>
    <lineage>
        <taxon>unclassified sequences</taxon>
        <taxon>metagenomes</taxon>
        <taxon>ecological metagenomes</taxon>
    </lineage>
</organism>
<dbReference type="PROSITE" id="PS51257">
    <property type="entry name" value="PROKAR_LIPOPROTEIN"/>
    <property type="match status" value="1"/>
</dbReference>